<keyword evidence="2" id="KW-1185">Reference proteome</keyword>
<evidence type="ECO:0000313" key="1">
    <source>
        <dbReference type="EMBL" id="GFS07098.1"/>
    </source>
</evidence>
<dbReference type="SUPFAM" id="SSF50630">
    <property type="entry name" value="Acid proteases"/>
    <property type="match status" value="1"/>
</dbReference>
<protein>
    <submittedName>
        <fullName evidence="1">Retrovirus-related Pol polyprotein</fullName>
    </submittedName>
</protein>
<sequence>MCWPLDPQLFILDINTGRRFVLDTGVQVSVIPPTWFEKHHGQGGPPLQAANGTSIATYGSLNVSLLFNETIYDARLIIADVKRPLLGADFSRRYNVFVDPNG</sequence>
<organism evidence="1 2">
    <name type="scientific">Elysia marginata</name>
    <dbReference type="NCBI Taxonomy" id="1093978"/>
    <lineage>
        <taxon>Eukaryota</taxon>
        <taxon>Metazoa</taxon>
        <taxon>Spiralia</taxon>
        <taxon>Lophotrochozoa</taxon>
        <taxon>Mollusca</taxon>
        <taxon>Gastropoda</taxon>
        <taxon>Heterobranchia</taxon>
        <taxon>Euthyneura</taxon>
        <taxon>Panpulmonata</taxon>
        <taxon>Sacoglossa</taxon>
        <taxon>Placobranchoidea</taxon>
        <taxon>Plakobranchidae</taxon>
        <taxon>Elysia</taxon>
    </lineage>
</organism>
<dbReference type="InterPro" id="IPR021109">
    <property type="entry name" value="Peptidase_aspartic_dom_sf"/>
</dbReference>
<gene>
    <name evidence="1" type="ORF">ElyMa_004722400</name>
</gene>
<dbReference type="Gene3D" id="2.40.70.10">
    <property type="entry name" value="Acid Proteases"/>
    <property type="match status" value="1"/>
</dbReference>
<comment type="caution">
    <text evidence="1">The sequence shown here is derived from an EMBL/GenBank/DDBJ whole genome shotgun (WGS) entry which is preliminary data.</text>
</comment>
<proteinExistence type="predicted"/>
<dbReference type="InterPro" id="IPR001969">
    <property type="entry name" value="Aspartic_peptidase_AS"/>
</dbReference>
<dbReference type="EMBL" id="BMAT01009483">
    <property type="protein sequence ID" value="GFS07098.1"/>
    <property type="molecule type" value="Genomic_DNA"/>
</dbReference>
<dbReference type="GO" id="GO:0004190">
    <property type="term" value="F:aspartic-type endopeptidase activity"/>
    <property type="evidence" value="ECO:0007669"/>
    <property type="project" value="InterPro"/>
</dbReference>
<dbReference type="Proteomes" id="UP000762676">
    <property type="component" value="Unassembled WGS sequence"/>
</dbReference>
<dbReference type="AlphaFoldDB" id="A0AAV4I9F4"/>
<evidence type="ECO:0000313" key="2">
    <source>
        <dbReference type="Proteomes" id="UP000762676"/>
    </source>
</evidence>
<dbReference type="PROSITE" id="PS00141">
    <property type="entry name" value="ASP_PROTEASE"/>
    <property type="match status" value="1"/>
</dbReference>
<name>A0AAV4I9F4_9GAST</name>
<dbReference type="GO" id="GO:0006508">
    <property type="term" value="P:proteolysis"/>
    <property type="evidence" value="ECO:0007669"/>
    <property type="project" value="InterPro"/>
</dbReference>
<reference evidence="1 2" key="1">
    <citation type="journal article" date="2021" name="Elife">
        <title>Chloroplast acquisition without the gene transfer in kleptoplastic sea slugs, Plakobranchus ocellatus.</title>
        <authorList>
            <person name="Maeda T."/>
            <person name="Takahashi S."/>
            <person name="Yoshida T."/>
            <person name="Shimamura S."/>
            <person name="Takaki Y."/>
            <person name="Nagai Y."/>
            <person name="Toyoda A."/>
            <person name="Suzuki Y."/>
            <person name="Arimoto A."/>
            <person name="Ishii H."/>
            <person name="Satoh N."/>
            <person name="Nishiyama T."/>
            <person name="Hasebe M."/>
            <person name="Maruyama T."/>
            <person name="Minagawa J."/>
            <person name="Obokata J."/>
            <person name="Shigenobu S."/>
        </authorList>
    </citation>
    <scope>NUCLEOTIDE SEQUENCE [LARGE SCALE GENOMIC DNA]</scope>
</reference>
<accession>A0AAV4I9F4</accession>